<dbReference type="InterPro" id="IPR013520">
    <property type="entry name" value="Ribonucl_H"/>
</dbReference>
<keyword evidence="6" id="KW-1185">Reference proteome</keyword>
<reference evidence="5 6" key="1">
    <citation type="submission" date="2013-08" db="EMBL/GenBank/DDBJ databases">
        <authorList>
            <person name="Weinstock G."/>
            <person name="Sodergren E."/>
            <person name="Wylie T."/>
            <person name="Fulton L."/>
            <person name="Fulton R."/>
            <person name="Fronick C."/>
            <person name="O'Laughlin M."/>
            <person name="Godfrey J."/>
            <person name="Miner T."/>
            <person name="Herter B."/>
            <person name="Appelbaum E."/>
            <person name="Cordes M."/>
            <person name="Lek S."/>
            <person name="Wollam A."/>
            <person name="Pepin K.H."/>
            <person name="Palsikar V.B."/>
            <person name="Mitreva M."/>
            <person name="Wilson R.K."/>
        </authorList>
    </citation>
    <scope>NUCLEOTIDE SEQUENCE [LARGE SCALE GENOMIC DNA]</scope>
    <source>
        <strain evidence="5 6">ATCC 700627</strain>
    </source>
</reference>
<dbReference type="AlphaFoldDB" id="U2QTE6"/>
<dbReference type="GO" id="GO:0003677">
    <property type="term" value="F:DNA binding"/>
    <property type="evidence" value="ECO:0007669"/>
    <property type="project" value="InterPro"/>
</dbReference>
<dbReference type="SMART" id="SM00479">
    <property type="entry name" value="EXOIII"/>
    <property type="match status" value="1"/>
</dbReference>
<protein>
    <submittedName>
        <fullName evidence="5">Exonuclease, DNA polymerase III, epsilon subunit family</fullName>
    </submittedName>
</protein>
<feature type="domain" description="Exonuclease" evidence="4">
    <location>
        <begin position="1"/>
        <end position="161"/>
    </location>
</feature>
<dbReference type="GO" id="GO:0003887">
    <property type="term" value="F:DNA-directed DNA polymerase activity"/>
    <property type="evidence" value="ECO:0007669"/>
    <property type="project" value="InterPro"/>
</dbReference>
<evidence type="ECO:0000313" key="6">
    <source>
        <dbReference type="Proteomes" id="UP000016637"/>
    </source>
</evidence>
<evidence type="ECO:0000313" key="5">
    <source>
        <dbReference type="EMBL" id="ERK59806.1"/>
    </source>
</evidence>
<dbReference type="GO" id="GO:0005829">
    <property type="term" value="C:cytosol"/>
    <property type="evidence" value="ECO:0007669"/>
    <property type="project" value="TreeGrafter"/>
</dbReference>
<dbReference type="PANTHER" id="PTHR30231">
    <property type="entry name" value="DNA POLYMERASE III SUBUNIT EPSILON"/>
    <property type="match status" value="1"/>
</dbReference>
<dbReference type="eggNOG" id="COG0847">
    <property type="taxonomic scope" value="Bacteria"/>
</dbReference>
<comment type="caution">
    <text evidence="5">The sequence shown here is derived from an EMBL/GenBank/DDBJ whole genome shotgun (WGS) entry which is preliminary data.</text>
</comment>
<dbReference type="Pfam" id="PF00929">
    <property type="entry name" value="RNase_T"/>
    <property type="match status" value="1"/>
</dbReference>
<dbReference type="Proteomes" id="UP000016637">
    <property type="component" value="Unassembled WGS sequence"/>
</dbReference>
<dbReference type="InterPro" id="IPR006054">
    <property type="entry name" value="DnaQ"/>
</dbReference>
<accession>U2QTE6</accession>
<dbReference type="PANTHER" id="PTHR30231:SF41">
    <property type="entry name" value="DNA POLYMERASE III SUBUNIT EPSILON"/>
    <property type="match status" value="1"/>
</dbReference>
<dbReference type="InterPro" id="IPR036397">
    <property type="entry name" value="RNaseH_sf"/>
</dbReference>
<evidence type="ECO:0000256" key="1">
    <source>
        <dbReference type="ARBA" id="ARBA00022722"/>
    </source>
</evidence>
<gene>
    <name evidence="5" type="ORF">HMPREF1983_00407</name>
</gene>
<keyword evidence="1" id="KW-0540">Nuclease</keyword>
<dbReference type="FunFam" id="3.30.420.10:FF:000045">
    <property type="entry name" value="3'-5' exonuclease DinG"/>
    <property type="match status" value="1"/>
</dbReference>
<proteinExistence type="predicted"/>
<dbReference type="GO" id="GO:0045004">
    <property type="term" value="P:DNA replication proofreading"/>
    <property type="evidence" value="ECO:0007669"/>
    <property type="project" value="TreeGrafter"/>
</dbReference>
<dbReference type="PATRIC" id="fig|1321820.3.peg.400"/>
<dbReference type="NCBIfam" id="TIGR00573">
    <property type="entry name" value="dnaq"/>
    <property type="match status" value="1"/>
</dbReference>
<dbReference type="GO" id="GO:0008408">
    <property type="term" value="F:3'-5' exonuclease activity"/>
    <property type="evidence" value="ECO:0007669"/>
    <property type="project" value="TreeGrafter"/>
</dbReference>
<evidence type="ECO:0000256" key="3">
    <source>
        <dbReference type="ARBA" id="ARBA00022839"/>
    </source>
</evidence>
<keyword evidence="3 5" id="KW-0269">Exonuclease</keyword>
<organism evidence="5 6">
    <name type="scientific">Gemella bergeri ATCC 700627</name>
    <dbReference type="NCBI Taxonomy" id="1321820"/>
    <lineage>
        <taxon>Bacteria</taxon>
        <taxon>Bacillati</taxon>
        <taxon>Bacillota</taxon>
        <taxon>Bacilli</taxon>
        <taxon>Bacillales</taxon>
        <taxon>Gemellaceae</taxon>
        <taxon>Gemella</taxon>
    </lineage>
</organism>
<dbReference type="CDD" id="cd06127">
    <property type="entry name" value="DEDDh"/>
    <property type="match status" value="1"/>
</dbReference>
<dbReference type="Gene3D" id="3.30.420.10">
    <property type="entry name" value="Ribonuclease H-like superfamily/Ribonuclease H"/>
    <property type="match status" value="1"/>
</dbReference>
<dbReference type="EMBL" id="AWVP01000020">
    <property type="protein sequence ID" value="ERK59806.1"/>
    <property type="molecule type" value="Genomic_DNA"/>
</dbReference>
<keyword evidence="2" id="KW-0378">Hydrolase</keyword>
<sequence>MDIELTEEKEIIQFAAAKLDSNFVEVDSVNYYIKPETGLSNFVVEFTGITDEQLSNKPKFSDISNKIYDFIKDSILICHGLDSDYGILYKHFIKNGIYYKPTKMFDTVKLSQLFFPMESSYKLSDLANSLNLYNGNNYHNAKTDVIVTSNLLKKITKKISSLEQENYNKILKILTAVKSDIIWFIKFSRTKRKFMKNNIGYIFYAGVKFKKVYYSNKNKNIPGKIFFSAIPEEEYAKMFKIKNYEILKNKSSYVPLNIFSLLPKKKDNNLANLRIKLIVWVLETSTGDFSELNLLNSEKIFLDEIMDYLSNSHKSYYFDIRNKKAQMSKNIITNYCNISSIIKNIYFKNYKLIFENANVLGRELNSKNIKFYFYKNVVTELNVAISQNPSNKNLKNIRDNLDSLVKFLNEMYISESLFLYNDSIYFIKQDIGILKDEISNSKLKIPITKNFILNLDKAIINTKNSFKFDNFTQENSLYLKIVNDKNIKYIINSIHTKKYYYLNIKNKLNVSYVSDKNEILFNKMQGRILYIFESNKYRDLYFSEREKKSYIKYINFSSTDNFRDLYIDLNKNNRLMYVCYATKDILEYNCYLKNIFDSIVVLKNLEY</sequence>
<dbReference type="InterPro" id="IPR012337">
    <property type="entry name" value="RNaseH-like_sf"/>
</dbReference>
<dbReference type="SUPFAM" id="SSF53098">
    <property type="entry name" value="Ribonuclease H-like"/>
    <property type="match status" value="1"/>
</dbReference>
<name>U2QTE6_9BACL</name>
<dbReference type="eggNOG" id="COG1199">
    <property type="taxonomic scope" value="Bacteria"/>
</dbReference>
<evidence type="ECO:0000256" key="2">
    <source>
        <dbReference type="ARBA" id="ARBA00022801"/>
    </source>
</evidence>
<dbReference type="HOGENOM" id="CLU_438541_0_0_9"/>
<evidence type="ECO:0000259" key="4">
    <source>
        <dbReference type="SMART" id="SM00479"/>
    </source>
</evidence>